<dbReference type="OrthoDB" id="1748060at2759"/>
<accession>A0A9N8W787</accession>
<dbReference type="Proteomes" id="UP000789570">
    <property type="component" value="Unassembled WGS sequence"/>
</dbReference>
<organism evidence="1 2">
    <name type="scientific">Funneliformis caledonium</name>
    <dbReference type="NCBI Taxonomy" id="1117310"/>
    <lineage>
        <taxon>Eukaryota</taxon>
        <taxon>Fungi</taxon>
        <taxon>Fungi incertae sedis</taxon>
        <taxon>Mucoromycota</taxon>
        <taxon>Glomeromycotina</taxon>
        <taxon>Glomeromycetes</taxon>
        <taxon>Glomerales</taxon>
        <taxon>Glomeraceae</taxon>
        <taxon>Funneliformis</taxon>
    </lineage>
</organism>
<gene>
    <name evidence="1" type="ORF">FCALED_LOCUS2395</name>
</gene>
<evidence type="ECO:0000313" key="2">
    <source>
        <dbReference type="Proteomes" id="UP000789570"/>
    </source>
</evidence>
<keyword evidence="2" id="KW-1185">Reference proteome</keyword>
<dbReference type="EMBL" id="CAJVPQ010000359">
    <property type="protein sequence ID" value="CAG8474542.1"/>
    <property type="molecule type" value="Genomic_DNA"/>
</dbReference>
<protein>
    <submittedName>
        <fullName evidence="1">15151_t:CDS:1</fullName>
    </submittedName>
</protein>
<name>A0A9N8W787_9GLOM</name>
<proteinExistence type="predicted"/>
<evidence type="ECO:0000313" key="1">
    <source>
        <dbReference type="EMBL" id="CAG8474542.1"/>
    </source>
</evidence>
<sequence length="130" mass="15667">MEIYIFKIQNELYHQIGGLMLKDNDQKLTFTQNYFYDLNMNNQFQRRQKIFLDLNAEILKEMQIKEEIIQNISHFEATQFFKKLDLESVLTKDKSKNRAYTSDREDNKVNFIILDDDNNNEKIKSVDNDD</sequence>
<comment type="caution">
    <text evidence="1">The sequence shown here is derived from an EMBL/GenBank/DDBJ whole genome shotgun (WGS) entry which is preliminary data.</text>
</comment>
<reference evidence="1" key="1">
    <citation type="submission" date="2021-06" db="EMBL/GenBank/DDBJ databases">
        <authorList>
            <person name="Kallberg Y."/>
            <person name="Tangrot J."/>
            <person name="Rosling A."/>
        </authorList>
    </citation>
    <scope>NUCLEOTIDE SEQUENCE</scope>
    <source>
        <strain evidence="1">UK204</strain>
    </source>
</reference>
<dbReference type="AlphaFoldDB" id="A0A9N8W787"/>